<reference evidence="1" key="1">
    <citation type="submission" date="2014-11" db="EMBL/GenBank/DDBJ databases">
        <authorList>
            <person name="Amaro Gonzalez C."/>
        </authorList>
    </citation>
    <scope>NUCLEOTIDE SEQUENCE</scope>
</reference>
<evidence type="ECO:0000313" key="1">
    <source>
        <dbReference type="EMBL" id="JAI01088.1"/>
    </source>
</evidence>
<organism evidence="1">
    <name type="scientific">Anguilla anguilla</name>
    <name type="common">European freshwater eel</name>
    <name type="synonym">Muraena anguilla</name>
    <dbReference type="NCBI Taxonomy" id="7936"/>
    <lineage>
        <taxon>Eukaryota</taxon>
        <taxon>Metazoa</taxon>
        <taxon>Chordata</taxon>
        <taxon>Craniata</taxon>
        <taxon>Vertebrata</taxon>
        <taxon>Euteleostomi</taxon>
        <taxon>Actinopterygii</taxon>
        <taxon>Neopterygii</taxon>
        <taxon>Teleostei</taxon>
        <taxon>Anguilliformes</taxon>
        <taxon>Anguillidae</taxon>
        <taxon>Anguilla</taxon>
    </lineage>
</organism>
<reference evidence="1" key="2">
    <citation type="journal article" date="2015" name="Fish Shellfish Immunol.">
        <title>Early steps in the European eel (Anguilla anguilla)-Vibrio vulnificus interaction in the gills: Role of the RtxA13 toxin.</title>
        <authorList>
            <person name="Callol A."/>
            <person name="Pajuelo D."/>
            <person name="Ebbesson L."/>
            <person name="Teles M."/>
            <person name="MacKenzie S."/>
            <person name="Amaro C."/>
        </authorList>
    </citation>
    <scope>NUCLEOTIDE SEQUENCE</scope>
</reference>
<proteinExistence type="predicted"/>
<protein>
    <submittedName>
        <fullName evidence="1">Uncharacterized protein</fullName>
    </submittedName>
</protein>
<dbReference type="AlphaFoldDB" id="A0A0E9XEB4"/>
<name>A0A0E9XEB4_ANGAN</name>
<sequence length="25" mass="2990">MCLSHTCLQHLLHSHKCIMYSTWES</sequence>
<dbReference type="EMBL" id="GBXM01007490">
    <property type="protein sequence ID" value="JAI01088.1"/>
    <property type="molecule type" value="Transcribed_RNA"/>
</dbReference>
<accession>A0A0E9XEB4</accession>